<evidence type="ECO:0000256" key="3">
    <source>
        <dbReference type="ARBA" id="ARBA00022553"/>
    </source>
</evidence>
<comment type="caution">
    <text evidence="8">The sequence shown here is derived from an EMBL/GenBank/DDBJ whole genome shotgun (WGS) entry which is preliminary data.</text>
</comment>
<evidence type="ECO:0000256" key="4">
    <source>
        <dbReference type="PROSITE-ProRule" id="PRU00169"/>
    </source>
</evidence>
<dbReference type="CDD" id="cd00082">
    <property type="entry name" value="HisKA"/>
    <property type="match status" value="1"/>
</dbReference>
<feature type="transmembrane region" description="Helical" evidence="5">
    <location>
        <begin position="6"/>
        <end position="22"/>
    </location>
</feature>
<dbReference type="InterPro" id="IPR005467">
    <property type="entry name" value="His_kinase_dom"/>
</dbReference>
<feature type="transmembrane region" description="Helical" evidence="5">
    <location>
        <begin position="84"/>
        <end position="100"/>
    </location>
</feature>
<keyword evidence="5" id="KW-0472">Membrane</keyword>
<dbReference type="Proteomes" id="UP000886058">
    <property type="component" value="Unassembled WGS sequence"/>
</dbReference>
<feature type="modified residue" description="4-aspartylphosphate" evidence="4">
    <location>
        <position position="480"/>
    </location>
</feature>
<dbReference type="SMART" id="SM00448">
    <property type="entry name" value="REC"/>
    <property type="match status" value="2"/>
</dbReference>
<dbReference type="SUPFAM" id="SSF47384">
    <property type="entry name" value="Homodimeric domain of signal transducing histidine kinase"/>
    <property type="match status" value="1"/>
</dbReference>
<dbReference type="InterPro" id="IPR011006">
    <property type="entry name" value="CheY-like_superfamily"/>
</dbReference>
<dbReference type="InterPro" id="IPR004358">
    <property type="entry name" value="Sig_transdc_His_kin-like_C"/>
</dbReference>
<evidence type="ECO:0000259" key="6">
    <source>
        <dbReference type="PROSITE" id="PS50109"/>
    </source>
</evidence>
<dbReference type="AlphaFoldDB" id="A0A7C5DGU1"/>
<dbReference type="EMBL" id="DRSQ01000129">
    <property type="protein sequence ID" value="HHE32190.1"/>
    <property type="molecule type" value="Genomic_DNA"/>
</dbReference>
<dbReference type="GO" id="GO:0000155">
    <property type="term" value="F:phosphorelay sensor kinase activity"/>
    <property type="evidence" value="ECO:0007669"/>
    <property type="project" value="InterPro"/>
</dbReference>
<feature type="transmembrane region" description="Helical" evidence="5">
    <location>
        <begin position="29"/>
        <end position="46"/>
    </location>
</feature>
<dbReference type="PANTHER" id="PTHR43547">
    <property type="entry name" value="TWO-COMPONENT HISTIDINE KINASE"/>
    <property type="match status" value="1"/>
</dbReference>
<dbReference type="PROSITE" id="PS50110">
    <property type="entry name" value="RESPONSE_REGULATORY"/>
    <property type="match status" value="2"/>
</dbReference>
<feature type="transmembrane region" description="Helical" evidence="5">
    <location>
        <begin position="106"/>
        <end position="124"/>
    </location>
</feature>
<dbReference type="Pfam" id="PF02518">
    <property type="entry name" value="HATPase_c"/>
    <property type="match status" value="1"/>
</dbReference>
<sequence>MVSGIIGALANVFFYFTFKYGFHLPYENFWLRLIATLMCISVIFMHRLPKSFSPYFPYYWHTFLIFVLPFIFTVNLLMNNFHELWLYWEIFMIFVLMMFIPNWFMFMFDFLIGVLGAIVFYNFSAHNIPLDPSFNAPLYLIVIVFSIIAGYIFSFGNANAIKELERKKSEEKYLALEALAGSIAHELRNPLSQIHHNLDEILLELPLKNTEKETESLPKKNIEAIKKRVIQAQSAVNRGLHVITMILGNFRKPDIAKNTLACLSAATVTRKAIAEYGYASDQEKKMITFEPGHDFIFLGEEDNYTLVLYNLLVNALQVLQAKPDGRIVISLKQGDTTNRIYVRDNGPGIPPEVLPRIFDSFFTSGKKGGTGLGLAFCKRVMTSFDGTISCNSEKDRYTEFVLEFPAVDPKVIRNYESQLYEEYRPFFTGKKLLIACDKPEFRKTFKALIAPLMLGTDTVTDGRDAFKKLSTERFDLVLIDSELPHLNSDELSKKLNTASKEFPVVTCITSFRTTPLDYSLESESALFTPLALHEVLKTLKSTIEATRAPIKESMSDKTVLVVDDQDFNRKLIKAMLNKLGVRILEGANGLEALKILEKEHCDLLIMDMRMPVLDGFETARHIRSKESAYRNIPILGLSGNVDSESLKMAAESGINDNLMKPVKLKPFLQKITAMLNISQPA</sequence>
<reference evidence="8" key="1">
    <citation type="journal article" date="2020" name="mSystems">
        <title>Genome- and Community-Level Interaction Insights into Carbon Utilization and Element Cycling Functions of Hydrothermarchaeota in Hydrothermal Sediment.</title>
        <authorList>
            <person name="Zhou Z."/>
            <person name="Liu Y."/>
            <person name="Xu W."/>
            <person name="Pan J."/>
            <person name="Luo Z.H."/>
            <person name="Li M."/>
        </authorList>
    </citation>
    <scope>NUCLEOTIDE SEQUENCE [LARGE SCALE GENOMIC DNA]</scope>
    <source>
        <strain evidence="8">HyVt-633</strain>
    </source>
</reference>
<accession>A0A7C5DGU1</accession>
<evidence type="ECO:0000256" key="1">
    <source>
        <dbReference type="ARBA" id="ARBA00000085"/>
    </source>
</evidence>
<evidence type="ECO:0000256" key="5">
    <source>
        <dbReference type="SAM" id="Phobius"/>
    </source>
</evidence>
<dbReference type="Gene3D" id="3.40.50.2300">
    <property type="match status" value="2"/>
</dbReference>
<feature type="domain" description="Response regulatory" evidence="7">
    <location>
        <begin position="558"/>
        <end position="675"/>
    </location>
</feature>
<comment type="catalytic activity">
    <reaction evidence="1">
        <text>ATP + protein L-histidine = ADP + protein N-phospho-L-histidine.</text>
        <dbReference type="EC" id="2.7.13.3"/>
    </reaction>
</comment>
<name>A0A7C5DGU1_9CHLB</name>
<dbReference type="Gene3D" id="3.30.565.10">
    <property type="entry name" value="Histidine kinase-like ATPase, C-terminal domain"/>
    <property type="match status" value="1"/>
</dbReference>
<dbReference type="InterPro" id="IPR036890">
    <property type="entry name" value="HATPase_C_sf"/>
</dbReference>
<keyword evidence="5" id="KW-0812">Transmembrane</keyword>
<evidence type="ECO:0000256" key="2">
    <source>
        <dbReference type="ARBA" id="ARBA00012438"/>
    </source>
</evidence>
<proteinExistence type="predicted"/>
<dbReference type="SMART" id="SM00387">
    <property type="entry name" value="HATPase_c"/>
    <property type="match status" value="1"/>
</dbReference>
<dbReference type="PROSITE" id="PS50109">
    <property type="entry name" value="HIS_KIN"/>
    <property type="match status" value="1"/>
</dbReference>
<dbReference type="Pfam" id="PF00072">
    <property type="entry name" value="Response_reg"/>
    <property type="match status" value="2"/>
</dbReference>
<feature type="domain" description="Histidine kinase" evidence="6">
    <location>
        <begin position="182"/>
        <end position="408"/>
    </location>
</feature>
<gene>
    <name evidence="8" type="ORF">ENL07_06075</name>
</gene>
<dbReference type="PANTHER" id="PTHR43547:SF2">
    <property type="entry name" value="HYBRID SIGNAL TRANSDUCTION HISTIDINE KINASE C"/>
    <property type="match status" value="1"/>
</dbReference>
<dbReference type="CDD" id="cd00075">
    <property type="entry name" value="HATPase"/>
    <property type="match status" value="1"/>
</dbReference>
<dbReference type="InterPro" id="IPR036097">
    <property type="entry name" value="HisK_dim/P_sf"/>
</dbReference>
<feature type="transmembrane region" description="Helical" evidence="5">
    <location>
        <begin position="136"/>
        <end position="156"/>
    </location>
</feature>
<dbReference type="Gene3D" id="1.10.287.130">
    <property type="match status" value="1"/>
</dbReference>
<dbReference type="SUPFAM" id="SSF55874">
    <property type="entry name" value="ATPase domain of HSP90 chaperone/DNA topoisomerase II/histidine kinase"/>
    <property type="match status" value="1"/>
</dbReference>
<dbReference type="SUPFAM" id="SSF52172">
    <property type="entry name" value="CheY-like"/>
    <property type="match status" value="2"/>
</dbReference>
<feature type="transmembrane region" description="Helical" evidence="5">
    <location>
        <begin position="58"/>
        <end position="77"/>
    </location>
</feature>
<feature type="domain" description="Response regulatory" evidence="7">
    <location>
        <begin position="431"/>
        <end position="543"/>
    </location>
</feature>
<dbReference type="CDD" id="cd00156">
    <property type="entry name" value="REC"/>
    <property type="match status" value="1"/>
</dbReference>
<dbReference type="CDD" id="cd17546">
    <property type="entry name" value="REC_hyHK_CKI1_RcsC-like"/>
    <property type="match status" value="1"/>
</dbReference>
<dbReference type="InterPro" id="IPR003594">
    <property type="entry name" value="HATPase_dom"/>
</dbReference>
<evidence type="ECO:0000259" key="7">
    <source>
        <dbReference type="PROSITE" id="PS50110"/>
    </source>
</evidence>
<keyword evidence="5" id="KW-1133">Transmembrane helix</keyword>
<dbReference type="InterPro" id="IPR003661">
    <property type="entry name" value="HisK_dim/P_dom"/>
</dbReference>
<evidence type="ECO:0000313" key="8">
    <source>
        <dbReference type="EMBL" id="HHE32190.1"/>
    </source>
</evidence>
<dbReference type="EC" id="2.7.13.3" evidence="2"/>
<feature type="modified residue" description="4-aspartylphosphate" evidence="4">
    <location>
        <position position="607"/>
    </location>
</feature>
<organism evidence="8">
    <name type="scientific">Chlorobaculum parvum</name>
    <dbReference type="NCBI Taxonomy" id="274539"/>
    <lineage>
        <taxon>Bacteria</taxon>
        <taxon>Pseudomonadati</taxon>
        <taxon>Chlorobiota</taxon>
        <taxon>Chlorobiia</taxon>
        <taxon>Chlorobiales</taxon>
        <taxon>Chlorobiaceae</taxon>
        <taxon>Chlorobaculum</taxon>
    </lineage>
</organism>
<keyword evidence="3 4" id="KW-0597">Phosphoprotein</keyword>
<dbReference type="InterPro" id="IPR001789">
    <property type="entry name" value="Sig_transdc_resp-reg_receiver"/>
</dbReference>
<protein>
    <recommendedName>
        <fullName evidence="2">histidine kinase</fullName>
        <ecNumber evidence="2">2.7.13.3</ecNumber>
    </recommendedName>
</protein>
<dbReference type="PRINTS" id="PR00344">
    <property type="entry name" value="BCTRLSENSOR"/>
</dbReference>